<reference evidence="1" key="2">
    <citation type="journal article" date="2014" name="FEMS Microbiol. Lett.">
        <title>Mobile elements and mitochondrial genome expansion in the soil fungus and potato pathogen Rhizoctonia solani AG-3.</title>
        <authorList>
            <person name="Losada L."/>
            <person name="Pakala S.B."/>
            <person name="Fedorova N.D."/>
            <person name="Joardar V."/>
            <person name="Shabalina S.A."/>
            <person name="Hostetler J."/>
            <person name="Pakala S.M."/>
            <person name="Zafar N."/>
            <person name="Thomas E."/>
            <person name="Rodriguez-Carres M."/>
            <person name="Dean R."/>
            <person name="Vilgalys R."/>
            <person name="Nierman W.C."/>
            <person name="Cubeta M.A."/>
        </authorList>
    </citation>
    <scope>NUCLEOTIDE SEQUENCE</scope>
    <source>
        <strain evidence="1">AG3 Rhs1AP</strain>
    </source>
</reference>
<protein>
    <submittedName>
        <fullName evidence="1">Uncharacterized protein</fullName>
    </submittedName>
</protein>
<proteinExistence type="predicted"/>
<keyword evidence="1" id="KW-0496">Mitochondrion</keyword>
<gene>
    <name evidence="1" type="ORF">RSOL_m00970</name>
</gene>
<reference evidence="1" key="1">
    <citation type="submission" date="2012-12" db="EMBL/GenBank/DDBJ databases">
        <authorList>
            <person name="Pakala S."/>
            <person name="Fedorova N."/>
            <person name="Joardar V."/>
            <person name="Shabalina S."/>
            <person name="Hostetler J."/>
            <person name="Pakala S."/>
            <person name="Zafar N."/>
            <person name="Nierman W."/>
            <person name="Cubeta M."/>
        </authorList>
    </citation>
    <scope>NUCLEOTIDE SEQUENCE</scope>
    <source>
        <strain evidence="1">AG3 Rhs1AP</strain>
    </source>
</reference>
<evidence type="ECO:0000313" key="1">
    <source>
        <dbReference type="EMBL" id="AGK45413.1"/>
    </source>
</evidence>
<dbReference type="EMBL" id="KC352446">
    <property type="protein sequence ID" value="AGK45413.1"/>
    <property type="molecule type" value="Genomic_DNA"/>
</dbReference>
<name>N0A375_9AGAM</name>
<sequence>MDRIKNESKAIKDPEGVTCCFLISGLNNNIFNIIVWGKKSVRSFLNPPSLFVRTVGPSKSEGNPAQLGWIRNLLRTIQLKLYGPYKFTHKKS</sequence>
<dbReference type="GeneID" id="16029540"/>
<dbReference type="RefSeq" id="YP_008082036.1">
    <property type="nucleotide sequence ID" value="NC_021436.1"/>
</dbReference>
<dbReference type="AlphaFoldDB" id="N0A375"/>
<accession>N0A375</accession>
<organism evidence="1">
    <name type="scientific">Rhizoctonia solani</name>
    <dbReference type="NCBI Taxonomy" id="456999"/>
    <lineage>
        <taxon>Eukaryota</taxon>
        <taxon>Fungi</taxon>
        <taxon>Dikarya</taxon>
        <taxon>Basidiomycota</taxon>
        <taxon>Agaricomycotina</taxon>
        <taxon>Agaricomycetes</taxon>
        <taxon>Cantharellales</taxon>
        <taxon>Ceratobasidiaceae</taxon>
        <taxon>Rhizoctonia</taxon>
    </lineage>
</organism>
<geneLocation type="mitochondrion" evidence="1"/>